<accession>A0A846LJK2</accession>
<proteinExistence type="predicted"/>
<evidence type="ECO:0000313" key="5">
    <source>
        <dbReference type="Proteomes" id="UP000648663"/>
    </source>
</evidence>
<reference evidence="2" key="4">
    <citation type="submission" date="2024-05" db="EMBL/GenBank/DDBJ databases">
        <authorList>
            <person name="Sun Q."/>
            <person name="Zhou Y."/>
        </authorList>
    </citation>
    <scope>NUCLEOTIDE SEQUENCE</scope>
    <source>
        <strain evidence="2">CGMCC 4.5581</strain>
    </source>
</reference>
<feature type="domain" description="STAS" evidence="1">
    <location>
        <begin position="37"/>
        <end position="125"/>
    </location>
</feature>
<dbReference type="Pfam" id="PF13466">
    <property type="entry name" value="STAS_2"/>
    <property type="match status" value="1"/>
</dbReference>
<organism evidence="3 4">
    <name type="scientific">Modestobacter marinus</name>
    <dbReference type="NCBI Taxonomy" id="477641"/>
    <lineage>
        <taxon>Bacteria</taxon>
        <taxon>Bacillati</taxon>
        <taxon>Actinomycetota</taxon>
        <taxon>Actinomycetes</taxon>
        <taxon>Geodermatophilales</taxon>
        <taxon>Geodermatophilaceae</taxon>
        <taxon>Modestobacter</taxon>
    </lineage>
</organism>
<dbReference type="SUPFAM" id="SSF52091">
    <property type="entry name" value="SpoIIaa-like"/>
    <property type="match status" value="1"/>
</dbReference>
<gene>
    <name evidence="3" type="ORF">FB380_001200</name>
    <name evidence="2" type="ORF">GCM10011589_01710</name>
</gene>
<evidence type="ECO:0000313" key="4">
    <source>
        <dbReference type="Proteomes" id="UP000552836"/>
    </source>
</evidence>
<protein>
    <submittedName>
        <fullName evidence="2">Anti-anti-sigma factor</fullName>
    </submittedName>
    <submittedName>
        <fullName evidence="3">Anti-sigma B factor antagonist</fullName>
    </submittedName>
</protein>
<evidence type="ECO:0000259" key="1">
    <source>
        <dbReference type="PROSITE" id="PS50801"/>
    </source>
</evidence>
<evidence type="ECO:0000313" key="3">
    <source>
        <dbReference type="EMBL" id="NIH66754.1"/>
    </source>
</evidence>
<dbReference type="AlphaFoldDB" id="A0A846LJK2"/>
<dbReference type="EMBL" id="BMMI01000001">
    <property type="protein sequence ID" value="GGL48906.1"/>
    <property type="molecule type" value="Genomic_DNA"/>
</dbReference>
<dbReference type="InterPro" id="IPR002645">
    <property type="entry name" value="STAS_dom"/>
</dbReference>
<keyword evidence="5" id="KW-1185">Reference proteome</keyword>
<dbReference type="Proteomes" id="UP000648663">
    <property type="component" value="Unassembled WGS sequence"/>
</dbReference>
<name>A0A846LJK2_9ACTN</name>
<dbReference type="RefSeq" id="WP_166754291.1">
    <property type="nucleotide sequence ID" value="NZ_BAABJU010000001.1"/>
</dbReference>
<dbReference type="InterPro" id="IPR058548">
    <property type="entry name" value="MlaB-like_STAS"/>
</dbReference>
<dbReference type="Gene3D" id="3.30.750.24">
    <property type="entry name" value="STAS domain"/>
    <property type="match status" value="1"/>
</dbReference>
<dbReference type="CDD" id="cd07043">
    <property type="entry name" value="STAS_anti-anti-sigma_factors"/>
    <property type="match status" value="1"/>
</dbReference>
<comment type="caution">
    <text evidence="3">The sequence shown here is derived from an EMBL/GenBank/DDBJ whole genome shotgun (WGS) entry which is preliminary data.</text>
</comment>
<reference evidence="3 4" key="3">
    <citation type="submission" date="2020-02" db="EMBL/GenBank/DDBJ databases">
        <title>Sequencing the genomes of 1000 actinobacteria strains.</title>
        <authorList>
            <person name="Klenk H.-P."/>
        </authorList>
    </citation>
    <scope>NUCLEOTIDE SEQUENCE [LARGE SCALE GENOMIC DNA]</scope>
    <source>
        <strain evidence="3 4">DSM 45201</strain>
    </source>
</reference>
<evidence type="ECO:0000313" key="2">
    <source>
        <dbReference type="EMBL" id="GGL48906.1"/>
    </source>
</evidence>
<dbReference type="PROSITE" id="PS50801">
    <property type="entry name" value="STAS"/>
    <property type="match status" value="1"/>
</dbReference>
<sequence length="146" mass="15001">MTDTAEVSRSGGGPIKTVRSAAGEAPFQVRLADGPEPGQLVASVSGELDAASNPLLQQTLLAALREAERLLTIDLSGVTFFGSAGVTALVWVSQHPEADGKHVGVIATSRIVTGPLELTGLLQRLDVHGMPGVAAGPDGGEERARR</sequence>
<reference evidence="5" key="2">
    <citation type="journal article" date="2019" name="Int. J. Syst. Evol. Microbiol.">
        <title>The Global Catalogue of Microorganisms (GCM) 10K type strain sequencing project: providing services to taxonomists for standard genome sequencing and annotation.</title>
        <authorList>
            <consortium name="The Broad Institute Genomics Platform"/>
            <consortium name="The Broad Institute Genome Sequencing Center for Infectious Disease"/>
            <person name="Wu L."/>
            <person name="Ma J."/>
        </authorList>
    </citation>
    <scope>NUCLEOTIDE SEQUENCE [LARGE SCALE GENOMIC DNA]</scope>
    <source>
        <strain evidence="5">CGMCC 4.5581</strain>
    </source>
</reference>
<reference evidence="2" key="1">
    <citation type="journal article" date="2014" name="Int. J. Syst. Evol. Microbiol.">
        <title>Complete genome of a new Firmicutes species belonging to the dominant human colonic microbiota ('Ruminococcus bicirculans') reveals two chromosomes and a selective capacity to utilize plant glucans.</title>
        <authorList>
            <consortium name="NISC Comparative Sequencing Program"/>
            <person name="Wegmann U."/>
            <person name="Louis P."/>
            <person name="Goesmann A."/>
            <person name="Henrissat B."/>
            <person name="Duncan S.H."/>
            <person name="Flint H.J."/>
        </authorList>
    </citation>
    <scope>NUCLEOTIDE SEQUENCE</scope>
    <source>
        <strain evidence="2">CGMCC 4.5581</strain>
    </source>
</reference>
<dbReference type="Proteomes" id="UP000552836">
    <property type="component" value="Unassembled WGS sequence"/>
</dbReference>
<dbReference type="EMBL" id="JAAMPA010000001">
    <property type="protein sequence ID" value="NIH66754.1"/>
    <property type="molecule type" value="Genomic_DNA"/>
</dbReference>
<dbReference type="InterPro" id="IPR036513">
    <property type="entry name" value="STAS_dom_sf"/>
</dbReference>